<evidence type="ECO:0000313" key="1">
    <source>
        <dbReference type="EMBL" id="GAB77824.1"/>
    </source>
</evidence>
<name>K6VM52_9MICO</name>
<dbReference type="SUPFAM" id="SSF69635">
    <property type="entry name" value="Type III secretory system chaperone-like"/>
    <property type="match status" value="1"/>
</dbReference>
<accession>K6VM52</accession>
<dbReference type="Gene3D" id="3.30.1460.10">
    <property type="match status" value="1"/>
</dbReference>
<dbReference type="InterPro" id="IPR019660">
    <property type="entry name" value="Put_sensory_transdc_reg_YbjN"/>
</dbReference>
<gene>
    <name evidence="1" type="ORF">AUCHE_08_00660</name>
</gene>
<dbReference type="AlphaFoldDB" id="K6VM52"/>
<sequence length="183" mass="20258">MEEIRAAAEKAVREFAREQGLDVEEGSRPGELVVVLPGEQKLRTVCSLLLGVGDLSLSAFVIRHPDENQADFFRELLRRNLRMPGLAYAVDVHDDVYVVGRLPLASVDVQSVDRLFGVVLAAADGAFNDLLLAGFRTSMRKEWAWRVERGESLRNLEAFREELVEAKDGGPVPFSEGPNKLGP</sequence>
<reference evidence="1 2" key="1">
    <citation type="submission" date="2012-08" db="EMBL/GenBank/DDBJ databases">
        <title>Whole genome shotgun sequence of Austwickia chelonae NBRC 105200.</title>
        <authorList>
            <person name="Yoshida I."/>
            <person name="Hosoyama A."/>
            <person name="Tsuchikane K."/>
            <person name="Katsumata H."/>
            <person name="Ando Y."/>
            <person name="Ohji S."/>
            <person name="Hamada M."/>
            <person name="Tamura T."/>
            <person name="Yamazoe A."/>
            <person name="Yamazaki S."/>
            <person name="Fujita N."/>
        </authorList>
    </citation>
    <scope>NUCLEOTIDE SEQUENCE [LARGE SCALE GENOMIC DNA]</scope>
    <source>
        <strain evidence="1 2">NBRC 105200</strain>
    </source>
</reference>
<organism evidence="1 2">
    <name type="scientific">Austwickia chelonae NBRC 105200</name>
    <dbReference type="NCBI Taxonomy" id="1184607"/>
    <lineage>
        <taxon>Bacteria</taxon>
        <taxon>Bacillati</taxon>
        <taxon>Actinomycetota</taxon>
        <taxon>Actinomycetes</taxon>
        <taxon>Micrococcales</taxon>
        <taxon>Dermatophilaceae</taxon>
        <taxon>Austwickia</taxon>
    </lineage>
</organism>
<dbReference type="Pfam" id="PF10722">
    <property type="entry name" value="YbjN"/>
    <property type="match status" value="1"/>
</dbReference>
<evidence type="ECO:0000313" key="2">
    <source>
        <dbReference type="Proteomes" id="UP000008495"/>
    </source>
</evidence>
<proteinExistence type="predicted"/>
<evidence type="ECO:0008006" key="3">
    <source>
        <dbReference type="Google" id="ProtNLM"/>
    </source>
</evidence>
<comment type="caution">
    <text evidence="1">The sequence shown here is derived from an EMBL/GenBank/DDBJ whole genome shotgun (WGS) entry which is preliminary data.</text>
</comment>
<dbReference type="Proteomes" id="UP000008495">
    <property type="component" value="Unassembled WGS sequence"/>
</dbReference>
<keyword evidence="2" id="KW-1185">Reference proteome</keyword>
<dbReference type="EMBL" id="BAGZ01000008">
    <property type="protein sequence ID" value="GAB77824.1"/>
    <property type="molecule type" value="Genomic_DNA"/>
</dbReference>
<dbReference type="eggNOG" id="ENOG5031R9K">
    <property type="taxonomic scope" value="Bacteria"/>
</dbReference>
<dbReference type="STRING" id="100225.SAMN05421595_0333"/>
<dbReference type="RefSeq" id="WP_006502576.1">
    <property type="nucleotide sequence ID" value="NZ_BAGZ01000008.1"/>
</dbReference>
<protein>
    <recommendedName>
        <fullName evidence="3">YbjN domain-containing protein</fullName>
    </recommendedName>
</protein>